<evidence type="ECO:0000313" key="3">
    <source>
        <dbReference type="Proteomes" id="UP000598271"/>
    </source>
</evidence>
<keyword evidence="1" id="KW-0732">Signal</keyword>
<comment type="caution">
    <text evidence="2">The sequence shown here is derived from an EMBL/GenBank/DDBJ whole genome shotgun (WGS) entry which is preliminary data.</text>
</comment>
<evidence type="ECO:0000256" key="1">
    <source>
        <dbReference type="SAM" id="SignalP"/>
    </source>
</evidence>
<organism evidence="2 3">
    <name type="scientific">Persicitalea jodogahamensis</name>
    <dbReference type="NCBI Taxonomy" id="402147"/>
    <lineage>
        <taxon>Bacteria</taxon>
        <taxon>Pseudomonadati</taxon>
        <taxon>Bacteroidota</taxon>
        <taxon>Cytophagia</taxon>
        <taxon>Cytophagales</taxon>
        <taxon>Spirosomataceae</taxon>
        <taxon>Persicitalea</taxon>
    </lineage>
</organism>
<evidence type="ECO:0008006" key="4">
    <source>
        <dbReference type="Google" id="ProtNLM"/>
    </source>
</evidence>
<evidence type="ECO:0000313" key="2">
    <source>
        <dbReference type="EMBL" id="GHB68858.1"/>
    </source>
</evidence>
<reference evidence="2 3" key="1">
    <citation type="journal article" date="2014" name="Int. J. Syst. Evol. Microbiol.">
        <title>Complete genome sequence of Corynebacterium casei LMG S-19264T (=DSM 44701T), isolated from a smear-ripened cheese.</title>
        <authorList>
            <consortium name="US DOE Joint Genome Institute (JGI-PGF)"/>
            <person name="Walter F."/>
            <person name="Albersmeier A."/>
            <person name="Kalinowski J."/>
            <person name="Ruckert C."/>
        </authorList>
    </citation>
    <scope>NUCLEOTIDE SEQUENCE [LARGE SCALE GENOMIC DNA]</scope>
    <source>
        <strain evidence="2 3">KCTC 12866</strain>
    </source>
</reference>
<dbReference type="InterPro" id="IPR019619">
    <property type="entry name" value="DUF2490"/>
</dbReference>
<feature type="chain" id="PRO_5035185522" description="DUF2490 domain-containing protein" evidence="1">
    <location>
        <begin position="20"/>
        <end position="226"/>
    </location>
</feature>
<dbReference type="RefSeq" id="WP_189564580.1">
    <property type="nucleotide sequence ID" value="NZ_BMXF01000002.1"/>
</dbReference>
<keyword evidence="3" id="KW-1185">Reference proteome</keyword>
<dbReference type="AlphaFoldDB" id="A0A8J3D6S3"/>
<name>A0A8J3D6S3_9BACT</name>
<dbReference type="EMBL" id="BMXF01000002">
    <property type="protein sequence ID" value="GHB68858.1"/>
    <property type="molecule type" value="Genomic_DNA"/>
</dbReference>
<dbReference type="Proteomes" id="UP000598271">
    <property type="component" value="Unassembled WGS sequence"/>
</dbReference>
<dbReference type="Pfam" id="PF10677">
    <property type="entry name" value="DUF2490"/>
    <property type="match status" value="1"/>
</dbReference>
<accession>A0A8J3D6S3</accession>
<protein>
    <recommendedName>
        <fullName evidence="4">DUF2490 domain-containing protein</fullName>
    </recommendedName>
</protein>
<gene>
    <name evidence="2" type="ORF">GCM10007390_22920</name>
</gene>
<proteinExistence type="predicted"/>
<sequence>MKKLVSFLFLCLLSTPLLAQSTYLAGLLPALNVNQKITGTWRLNYKVESRLLGAEGRFSEPTPLEVQHSLTDLAVVASRKVGLNNSLAGGYLIRLEKGGPAHRLIQQYTLVRSFDYFRLAHRFSADQTFSRTEAAEVRLRYRISFDIPLNGREVDDREFYLKINHEYLNALNEGKYGLEIRFVPSLGYAFNDNNKIEFGVDYRLSDFLTGSPENAFWLPLTWYIGI</sequence>
<feature type="signal peptide" evidence="1">
    <location>
        <begin position="1"/>
        <end position="19"/>
    </location>
</feature>